<dbReference type="SUPFAM" id="SSF50118">
    <property type="entry name" value="Cell growth inhibitor/plasmid maintenance toxic component"/>
    <property type="match status" value="1"/>
</dbReference>
<dbReference type="Proteomes" id="UP000199288">
    <property type="component" value="Unassembled WGS sequence"/>
</dbReference>
<evidence type="ECO:0000256" key="2">
    <source>
        <dbReference type="ARBA" id="ARBA00022649"/>
    </source>
</evidence>
<evidence type="ECO:0000313" key="5">
    <source>
        <dbReference type="Proteomes" id="UP000199288"/>
    </source>
</evidence>
<gene>
    <name evidence="4" type="ORF">SAMN02910418_00261</name>
</gene>
<dbReference type="InterPro" id="IPR003477">
    <property type="entry name" value="PemK-like"/>
</dbReference>
<dbReference type="RefSeq" id="WP_092561231.1">
    <property type="nucleotide sequence ID" value="NZ_FNQV01000002.1"/>
</dbReference>
<proteinExistence type="inferred from homology"/>
<keyword evidence="2" id="KW-1277">Toxin-antitoxin system</keyword>
<dbReference type="Gene3D" id="2.30.30.110">
    <property type="match status" value="1"/>
</dbReference>
<accession>A0A1H3W2U1</accession>
<dbReference type="OrthoDB" id="5184628at2"/>
<reference evidence="5" key="1">
    <citation type="submission" date="2016-10" db="EMBL/GenBank/DDBJ databases">
        <authorList>
            <person name="Varghese N."/>
            <person name="Submissions S."/>
        </authorList>
    </citation>
    <scope>NUCLEOTIDE SEQUENCE [LARGE SCALE GENOMIC DNA]</scope>
    <source>
        <strain evidence="5">KPR-1</strain>
    </source>
</reference>
<organism evidence="4 5">
    <name type="scientific">Bowdeniella nasicola</name>
    <dbReference type="NCBI Taxonomy" id="208480"/>
    <lineage>
        <taxon>Bacteria</taxon>
        <taxon>Bacillati</taxon>
        <taxon>Actinomycetota</taxon>
        <taxon>Actinomycetes</taxon>
        <taxon>Actinomycetales</taxon>
        <taxon>Actinomycetaceae</taxon>
        <taxon>Bowdeniella</taxon>
    </lineage>
</organism>
<evidence type="ECO:0000256" key="3">
    <source>
        <dbReference type="SAM" id="MobiDB-lite"/>
    </source>
</evidence>
<name>A0A1H3W2U1_9ACTO</name>
<keyword evidence="5" id="KW-1185">Reference proteome</keyword>
<evidence type="ECO:0000256" key="1">
    <source>
        <dbReference type="ARBA" id="ARBA00007521"/>
    </source>
</evidence>
<evidence type="ECO:0000313" key="4">
    <source>
        <dbReference type="EMBL" id="SDZ81366.1"/>
    </source>
</evidence>
<dbReference type="AlphaFoldDB" id="A0A1H3W2U1"/>
<feature type="region of interest" description="Disordered" evidence="3">
    <location>
        <begin position="20"/>
        <end position="39"/>
    </location>
</feature>
<dbReference type="GO" id="GO:0003677">
    <property type="term" value="F:DNA binding"/>
    <property type="evidence" value="ECO:0007669"/>
    <property type="project" value="InterPro"/>
</dbReference>
<dbReference type="Pfam" id="PF02452">
    <property type="entry name" value="PemK_toxin"/>
    <property type="match status" value="1"/>
</dbReference>
<protein>
    <submittedName>
        <fullName evidence="4">PemK-like, MazF-like toxin of type II toxin-antitoxin system</fullName>
    </submittedName>
</protein>
<sequence>MNSLFRRGLRLVSQLATDALKSSRTSASPRRVQPAPRASATIGEYDTTRGLPRFEYSPELDGDADPGEVVWTWVPYEEDATQGKDRPVLVLARESNQLIIAQLTSKDHDRDADKEARYGRYWMDVGSGVWDRRGRPSEVRLDRLLWVSPDVIRREGGRLDKPVFDAVTDALISLHQG</sequence>
<dbReference type="EMBL" id="FNQV01000002">
    <property type="protein sequence ID" value="SDZ81366.1"/>
    <property type="molecule type" value="Genomic_DNA"/>
</dbReference>
<dbReference type="InterPro" id="IPR011067">
    <property type="entry name" value="Plasmid_toxin/cell-grow_inhib"/>
</dbReference>
<comment type="similarity">
    <text evidence="1">Belongs to the PemK/MazF family.</text>
</comment>